<sequence>MTFELLIVVALILLGILFMLVEIFLLPGLSIAGIAGTIMLIGGIVYAYLFIGSTAGNITLAASAVAMGASFFWLLKSKSLRKISLETNIESKVDNSDLAKINVGDTGVALSRLNPTGKVMVNDLTVEGKSFNGEFIDEDEKIEVVRIDTYQIQVKRITDHQMNQFLQL</sequence>
<reference evidence="9" key="1">
    <citation type="journal article" date="2015" name="MBio">
        <title>Genome-Resolved Metagenomic Analysis Reveals Roles for Candidate Phyla and Other Microbial Community Members in Biogeochemical Transformations in Oil Reservoirs.</title>
        <authorList>
            <person name="Hu P."/>
            <person name="Tom L."/>
            <person name="Singh A."/>
            <person name="Thomas B.C."/>
            <person name="Baker B.J."/>
            <person name="Piceno Y.M."/>
            <person name="Andersen G.L."/>
            <person name="Banfield J.F."/>
        </authorList>
    </citation>
    <scope>NUCLEOTIDE SEQUENCE [LARGE SCALE GENOMIC DNA]</scope>
</reference>
<dbReference type="PANTHER" id="PTHR33507">
    <property type="entry name" value="INNER MEMBRANE PROTEIN YBBJ"/>
    <property type="match status" value="1"/>
</dbReference>
<keyword evidence="4 5" id="KW-0472">Membrane</keyword>
<dbReference type="InterPro" id="IPR002810">
    <property type="entry name" value="NfeD-like_C"/>
</dbReference>
<protein>
    <submittedName>
        <fullName evidence="8">Uncharacterized protein</fullName>
    </submittedName>
</protein>
<dbReference type="InterPro" id="IPR056739">
    <property type="entry name" value="NfeD_membrane"/>
</dbReference>
<dbReference type="Pfam" id="PF24961">
    <property type="entry name" value="NfeD_membrane"/>
    <property type="match status" value="1"/>
</dbReference>
<feature type="domain" description="NfeD-like C-terminal" evidence="6">
    <location>
        <begin position="103"/>
        <end position="156"/>
    </location>
</feature>
<comment type="caution">
    <text evidence="8">The sequence shown here is derived from an EMBL/GenBank/DDBJ whole genome shotgun (WGS) entry which is preliminary data.</text>
</comment>
<evidence type="ECO:0000256" key="2">
    <source>
        <dbReference type="ARBA" id="ARBA00022692"/>
    </source>
</evidence>
<evidence type="ECO:0000256" key="1">
    <source>
        <dbReference type="ARBA" id="ARBA00004141"/>
    </source>
</evidence>
<feature type="transmembrane region" description="Helical" evidence="5">
    <location>
        <begin position="6"/>
        <end position="25"/>
    </location>
</feature>
<dbReference type="Proteomes" id="UP000053860">
    <property type="component" value="Unassembled WGS sequence"/>
</dbReference>
<dbReference type="InterPro" id="IPR012340">
    <property type="entry name" value="NA-bd_OB-fold"/>
</dbReference>
<evidence type="ECO:0000313" key="9">
    <source>
        <dbReference type="Proteomes" id="UP000053860"/>
    </source>
</evidence>
<accession>A0A101HKA0</accession>
<keyword evidence="2 5" id="KW-0812">Transmembrane</keyword>
<evidence type="ECO:0000256" key="4">
    <source>
        <dbReference type="ARBA" id="ARBA00023136"/>
    </source>
</evidence>
<evidence type="ECO:0000256" key="5">
    <source>
        <dbReference type="SAM" id="Phobius"/>
    </source>
</evidence>
<proteinExistence type="predicted"/>
<evidence type="ECO:0000259" key="6">
    <source>
        <dbReference type="Pfam" id="PF01957"/>
    </source>
</evidence>
<dbReference type="GO" id="GO:0005886">
    <property type="term" value="C:plasma membrane"/>
    <property type="evidence" value="ECO:0007669"/>
    <property type="project" value="TreeGrafter"/>
</dbReference>
<keyword evidence="3 5" id="KW-1133">Transmembrane helix</keyword>
<comment type="subcellular location">
    <subcellularLocation>
        <location evidence="1">Membrane</location>
        <topology evidence="1">Multi-pass membrane protein</topology>
    </subcellularLocation>
</comment>
<evidence type="ECO:0000256" key="3">
    <source>
        <dbReference type="ARBA" id="ARBA00022989"/>
    </source>
</evidence>
<evidence type="ECO:0000259" key="7">
    <source>
        <dbReference type="Pfam" id="PF24961"/>
    </source>
</evidence>
<name>A0A101HKA0_9BACT</name>
<dbReference type="Gene3D" id="2.40.50.140">
    <property type="entry name" value="Nucleic acid-binding proteins"/>
    <property type="match status" value="1"/>
</dbReference>
<feature type="transmembrane region" description="Helical" evidence="5">
    <location>
        <begin position="32"/>
        <end position="51"/>
    </location>
</feature>
<feature type="transmembrane region" description="Helical" evidence="5">
    <location>
        <begin position="57"/>
        <end position="75"/>
    </location>
</feature>
<evidence type="ECO:0000313" key="8">
    <source>
        <dbReference type="EMBL" id="KUK78379.1"/>
    </source>
</evidence>
<dbReference type="PANTHER" id="PTHR33507:SF3">
    <property type="entry name" value="INNER MEMBRANE PROTEIN YBBJ"/>
    <property type="match status" value="1"/>
</dbReference>
<dbReference type="EMBL" id="LGGN01000039">
    <property type="protein sequence ID" value="KUK78379.1"/>
    <property type="molecule type" value="Genomic_DNA"/>
</dbReference>
<dbReference type="AlphaFoldDB" id="A0A101HKA0"/>
<dbReference type="Pfam" id="PF01957">
    <property type="entry name" value="NfeD"/>
    <property type="match status" value="1"/>
</dbReference>
<gene>
    <name evidence="8" type="ORF">XD92_0345</name>
</gene>
<feature type="domain" description="NfeD integral membrane" evidence="7">
    <location>
        <begin position="7"/>
        <end position="74"/>
    </location>
</feature>
<dbReference type="InterPro" id="IPR052165">
    <property type="entry name" value="Membrane_assoc_protease"/>
</dbReference>
<organism evidence="8 9">
    <name type="scientific">Proteiniphilum acetatigenes</name>
    <dbReference type="NCBI Taxonomy" id="294710"/>
    <lineage>
        <taxon>Bacteria</taxon>
        <taxon>Pseudomonadati</taxon>
        <taxon>Bacteroidota</taxon>
        <taxon>Bacteroidia</taxon>
        <taxon>Bacteroidales</taxon>
        <taxon>Dysgonomonadaceae</taxon>
        <taxon>Proteiniphilum</taxon>
    </lineage>
</organism>